<evidence type="ECO:0000256" key="5">
    <source>
        <dbReference type="ARBA" id="ARBA00022989"/>
    </source>
</evidence>
<keyword evidence="10" id="KW-1185">Reference proteome</keyword>
<evidence type="ECO:0000256" key="1">
    <source>
        <dbReference type="ARBA" id="ARBA00004141"/>
    </source>
</evidence>
<dbReference type="AlphaFoldDB" id="A0A9X1X879"/>
<keyword evidence="9" id="KW-0645">Protease</keyword>
<keyword evidence="6 7" id="KW-0472">Membrane</keyword>
<dbReference type="Pfam" id="PF01694">
    <property type="entry name" value="Rhomboid"/>
    <property type="match status" value="1"/>
</dbReference>
<evidence type="ECO:0000313" key="9">
    <source>
        <dbReference type="EMBL" id="MCK6255286.1"/>
    </source>
</evidence>
<name>A0A9X1X879_9BACL</name>
<comment type="similarity">
    <text evidence="2">Belongs to the peptidase S54 family.</text>
</comment>
<dbReference type="InterPro" id="IPR050925">
    <property type="entry name" value="Rhomboid_protease_S54"/>
</dbReference>
<evidence type="ECO:0000256" key="4">
    <source>
        <dbReference type="ARBA" id="ARBA00022801"/>
    </source>
</evidence>
<dbReference type="InterPro" id="IPR022764">
    <property type="entry name" value="Peptidase_S54_rhomboid_dom"/>
</dbReference>
<evidence type="ECO:0000256" key="2">
    <source>
        <dbReference type="ARBA" id="ARBA00009045"/>
    </source>
</evidence>
<feature type="transmembrane region" description="Helical" evidence="7">
    <location>
        <begin position="64"/>
        <end position="84"/>
    </location>
</feature>
<dbReference type="SUPFAM" id="SSF144091">
    <property type="entry name" value="Rhomboid-like"/>
    <property type="match status" value="1"/>
</dbReference>
<organism evidence="9 10">
    <name type="scientific">Fictibacillus marinisediminis</name>
    <dbReference type="NCBI Taxonomy" id="2878389"/>
    <lineage>
        <taxon>Bacteria</taxon>
        <taxon>Bacillati</taxon>
        <taxon>Bacillota</taxon>
        <taxon>Bacilli</taxon>
        <taxon>Bacillales</taxon>
        <taxon>Fictibacillaceae</taxon>
        <taxon>Fictibacillus</taxon>
    </lineage>
</organism>
<comment type="subcellular location">
    <subcellularLocation>
        <location evidence="1">Membrane</location>
        <topology evidence="1">Multi-pass membrane protein</topology>
    </subcellularLocation>
</comment>
<evidence type="ECO:0000256" key="7">
    <source>
        <dbReference type="SAM" id="Phobius"/>
    </source>
</evidence>
<dbReference type="GO" id="GO:0006508">
    <property type="term" value="P:proteolysis"/>
    <property type="evidence" value="ECO:0007669"/>
    <property type="project" value="UniProtKB-KW"/>
</dbReference>
<accession>A0A9X1X879</accession>
<dbReference type="GO" id="GO:0004252">
    <property type="term" value="F:serine-type endopeptidase activity"/>
    <property type="evidence" value="ECO:0007669"/>
    <property type="project" value="InterPro"/>
</dbReference>
<dbReference type="GO" id="GO:0016020">
    <property type="term" value="C:membrane"/>
    <property type="evidence" value="ECO:0007669"/>
    <property type="project" value="UniProtKB-SubCell"/>
</dbReference>
<gene>
    <name evidence="9" type="ORF">LCY76_01325</name>
</gene>
<dbReference type="RefSeq" id="WP_248251146.1">
    <property type="nucleotide sequence ID" value="NZ_JAIWJX010000002.1"/>
</dbReference>
<feature type="domain" description="Peptidase S54 rhomboid" evidence="8">
    <location>
        <begin position="55"/>
        <end position="192"/>
    </location>
</feature>
<feature type="transmembrane region" description="Helical" evidence="7">
    <location>
        <begin position="153"/>
        <end position="169"/>
    </location>
</feature>
<feature type="transmembrane region" description="Helical" evidence="7">
    <location>
        <begin position="121"/>
        <end position="141"/>
    </location>
</feature>
<dbReference type="Gene3D" id="1.20.1540.10">
    <property type="entry name" value="Rhomboid-like"/>
    <property type="match status" value="1"/>
</dbReference>
<feature type="transmembrane region" description="Helical" evidence="7">
    <location>
        <begin position="12"/>
        <end position="34"/>
    </location>
</feature>
<dbReference type="EMBL" id="JAIWJX010000002">
    <property type="protein sequence ID" value="MCK6255286.1"/>
    <property type="molecule type" value="Genomic_DNA"/>
</dbReference>
<protein>
    <submittedName>
        <fullName evidence="9">Rhomboid family intramembrane serine protease</fullName>
    </submittedName>
</protein>
<evidence type="ECO:0000259" key="8">
    <source>
        <dbReference type="Pfam" id="PF01694"/>
    </source>
</evidence>
<sequence length="201" mass="22515">MFVREENFKTFIRLYPVISILTALHLIVFLLLNIGPQADFLYYYFAGSNYYISQGEYWRLVTPIITHVSLTHVLFNSFSLVIFGPALERILGKGKFLIGYFGAGIIADIATYFILPLNFAHIGASGAIFGLFGIYLYLMYARKEYLAGAGNKQILLVVLVFSLITTFTTEGINIYGHLFGLIAGAALAPVLMAFVPRQKFR</sequence>
<evidence type="ECO:0000256" key="6">
    <source>
        <dbReference type="ARBA" id="ARBA00023136"/>
    </source>
</evidence>
<feature type="transmembrane region" description="Helical" evidence="7">
    <location>
        <begin position="96"/>
        <end position="115"/>
    </location>
</feature>
<keyword evidence="5 7" id="KW-1133">Transmembrane helix</keyword>
<reference evidence="9" key="1">
    <citation type="submission" date="2021-09" db="EMBL/GenBank/DDBJ databases">
        <title>Genome analysis of Fictibacillus sp. KIGAM418 isolated from marine sediment.</title>
        <authorList>
            <person name="Seo M.-J."/>
            <person name="Cho E.-S."/>
            <person name="Hwang C.Y."/>
        </authorList>
    </citation>
    <scope>NUCLEOTIDE SEQUENCE</scope>
    <source>
        <strain evidence="9">KIGAM418</strain>
    </source>
</reference>
<keyword evidence="3 7" id="KW-0812">Transmembrane</keyword>
<dbReference type="PANTHER" id="PTHR43731">
    <property type="entry name" value="RHOMBOID PROTEASE"/>
    <property type="match status" value="1"/>
</dbReference>
<dbReference type="PANTHER" id="PTHR43731:SF14">
    <property type="entry name" value="PRESENILIN-ASSOCIATED RHOMBOID-LIKE PROTEIN, MITOCHONDRIAL"/>
    <property type="match status" value="1"/>
</dbReference>
<comment type="caution">
    <text evidence="9">The sequence shown here is derived from an EMBL/GenBank/DDBJ whole genome shotgun (WGS) entry which is preliminary data.</text>
</comment>
<keyword evidence="4" id="KW-0378">Hydrolase</keyword>
<evidence type="ECO:0000256" key="3">
    <source>
        <dbReference type="ARBA" id="ARBA00022692"/>
    </source>
</evidence>
<feature type="transmembrane region" description="Helical" evidence="7">
    <location>
        <begin position="175"/>
        <end position="195"/>
    </location>
</feature>
<dbReference type="InterPro" id="IPR035952">
    <property type="entry name" value="Rhomboid-like_sf"/>
</dbReference>
<dbReference type="Proteomes" id="UP001139011">
    <property type="component" value="Unassembled WGS sequence"/>
</dbReference>
<proteinExistence type="inferred from homology"/>
<evidence type="ECO:0000313" key="10">
    <source>
        <dbReference type="Proteomes" id="UP001139011"/>
    </source>
</evidence>